<dbReference type="EMBL" id="JAAKYA010000053">
    <property type="protein sequence ID" value="NGO39522.1"/>
    <property type="molecule type" value="Genomic_DNA"/>
</dbReference>
<comment type="caution">
    <text evidence="2">The sequence shown here is derived from an EMBL/GenBank/DDBJ whole genome shotgun (WGS) entry which is preliminary data.</text>
</comment>
<proteinExistence type="predicted"/>
<dbReference type="InterPro" id="IPR010496">
    <property type="entry name" value="AL/BT2_dom"/>
</dbReference>
<evidence type="ECO:0000313" key="2">
    <source>
        <dbReference type="EMBL" id="NGO39522.1"/>
    </source>
</evidence>
<dbReference type="InterPro" id="IPR013320">
    <property type="entry name" value="ConA-like_dom_sf"/>
</dbReference>
<keyword evidence="3" id="KW-1185">Reference proteome</keyword>
<sequence>MLGWWMVCLGVLCCGLGFVRGAELAFDFGPTQVDRVPEGFRSLLAGGGAPGEWRVIWDEVPSELPPLSEKAPVVSRRTVLAQLSEDGTDERFPLLVYEPLVFGDFTFTTRFKTVRGQRERMAGVVFRLQDERNFYVVRASSLGNTFRFYKVLDGQRGPLIGPEVEVPSGVWHELTVECRGNQIRCLLNGRELIPPLTDPSFARGRIGFWTKSDSVSYFADARVVYTPLEPPAQRLVEEVLRRYPRVLDLRIYVPRREGSELVVVGARDRAALGEPGGSTEAKVLAEGRPYYVPRKDAAVVVAPLRDRNGDPVGVVRIWLERRPGQTAEAALARAQPILRQLQDQVKYRADLAE</sequence>
<feature type="domain" description="3-keto-alpha-glucoside-1,2-lyase/3-keto-2-hydroxy-glucal hydratase" evidence="1">
    <location>
        <begin position="85"/>
        <end position="214"/>
    </location>
</feature>
<dbReference type="Gene3D" id="2.60.120.560">
    <property type="entry name" value="Exo-inulinase, domain 1"/>
    <property type="match status" value="1"/>
</dbReference>
<accession>A0A6M1RXP6</accession>
<dbReference type="Pfam" id="PF06439">
    <property type="entry name" value="3keto-disac_hyd"/>
    <property type="match status" value="1"/>
</dbReference>
<dbReference type="GO" id="GO:0016787">
    <property type="term" value="F:hydrolase activity"/>
    <property type="evidence" value="ECO:0007669"/>
    <property type="project" value="InterPro"/>
</dbReference>
<protein>
    <recommendedName>
        <fullName evidence="1">3-keto-alpha-glucoside-1,2-lyase/3-keto-2-hydroxy-glucal hydratase domain-containing protein</fullName>
    </recommendedName>
</protein>
<dbReference type="SUPFAM" id="SSF49899">
    <property type="entry name" value="Concanavalin A-like lectins/glucanases"/>
    <property type="match status" value="1"/>
</dbReference>
<dbReference type="AlphaFoldDB" id="A0A6M1RXP6"/>
<gene>
    <name evidence="2" type="ORF">G4L39_08950</name>
</gene>
<dbReference type="RefSeq" id="WP_165107584.1">
    <property type="nucleotide sequence ID" value="NZ_JAAKYA010000053.1"/>
</dbReference>
<reference evidence="2 3" key="1">
    <citation type="submission" date="2020-02" db="EMBL/GenBank/DDBJ databases">
        <title>Draft genome sequence of Limisphaera ngatamarikiensis NGM72.4T, a thermophilic Verrucomicrobia grouped in subdivision 3.</title>
        <authorList>
            <person name="Carere C.R."/>
            <person name="Steen J."/>
            <person name="Hugenholtz P."/>
            <person name="Stott M.B."/>
        </authorList>
    </citation>
    <scope>NUCLEOTIDE SEQUENCE [LARGE SCALE GENOMIC DNA]</scope>
    <source>
        <strain evidence="2 3">NGM72.4</strain>
    </source>
</reference>
<evidence type="ECO:0000259" key="1">
    <source>
        <dbReference type="Pfam" id="PF06439"/>
    </source>
</evidence>
<name>A0A6M1RXP6_9BACT</name>
<evidence type="ECO:0000313" key="3">
    <source>
        <dbReference type="Proteomes" id="UP000477311"/>
    </source>
</evidence>
<organism evidence="2 3">
    <name type="scientific">Limisphaera ngatamarikiensis</name>
    <dbReference type="NCBI Taxonomy" id="1324935"/>
    <lineage>
        <taxon>Bacteria</taxon>
        <taxon>Pseudomonadati</taxon>
        <taxon>Verrucomicrobiota</taxon>
        <taxon>Verrucomicrobiia</taxon>
        <taxon>Limisphaerales</taxon>
        <taxon>Limisphaeraceae</taxon>
        <taxon>Limisphaera</taxon>
    </lineage>
</organism>
<dbReference type="Proteomes" id="UP000477311">
    <property type="component" value="Unassembled WGS sequence"/>
</dbReference>